<gene>
    <name evidence="4 6" type="primary">msrA</name>
    <name evidence="6" type="ORF">C3942_19750</name>
</gene>
<dbReference type="SUPFAM" id="SSF55068">
    <property type="entry name" value="Peptide methionine sulfoxide reductase"/>
    <property type="match status" value="1"/>
</dbReference>
<comment type="function">
    <text evidence="4">Has an important function as a repair enzyme for proteins that have been inactivated by oxidation. Catalyzes the reversible oxidation-reduction of methionine sulfoxide in proteins to methionine.</text>
</comment>
<evidence type="ECO:0000256" key="4">
    <source>
        <dbReference type="HAMAP-Rule" id="MF_01401"/>
    </source>
</evidence>
<dbReference type="OrthoDB" id="4174719at2"/>
<evidence type="ECO:0000259" key="5">
    <source>
        <dbReference type="Pfam" id="PF01625"/>
    </source>
</evidence>
<protein>
    <recommendedName>
        <fullName evidence="4">Peptide methionine sulfoxide reductase MsrA</fullName>
        <shortName evidence="4">Protein-methionine-S-oxide reductase</shortName>
        <ecNumber evidence="4">1.8.4.11</ecNumber>
    </recommendedName>
    <alternativeName>
        <fullName evidence="4">Peptide-methionine (S)-S-oxide reductase</fullName>
        <shortName evidence="4">Peptide Met(O) reductase</shortName>
    </alternativeName>
</protein>
<keyword evidence="1 4" id="KW-0560">Oxidoreductase</keyword>
<comment type="catalytic activity">
    <reaction evidence="2 4">
        <text>L-methionyl-[protein] + [thioredoxin]-disulfide + H2O = L-methionyl-(S)-S-oxide-[protein] + [thioredoxin]-dithiol</text>
        <dbReference type="Rhea" id="RHEA:14217"/>
        <dbReference type="Rhea" id="RHEA-COMP:10698"/>
        <dbReference type="Rhea" id="RHEA-COMP:10700"/>
        <dbReference type="Rhea" id="RHEA-COMP:12313"/>
        <dbReference type="Rhea" id="RHEA-COMP:12315"/>
        <dbReference type="ChEBI" id="CHEBI:15377"/>
        <dbReference type="ChEBI" id="CHEBI:16044"/>
        <dbReference type="ChEBI" id="CHEBI:29950"/>
        <dbReference type="ChEBI" id="CHEBI:44120"/>
        <dbReference type="ChEBI" id="CHEBI:50058"/>
        <dbReference type="EC" id="1.8.4.11"/>
    </reaction>
</comment>
<comment type="similarity">
    <text evidence="4">Belongs to the MsrA Met sulfoxide reductase family.</text>
</comment>
<evidence type="ECO:0000313" key="6">
    <source>
        <dbReference type="EMBL" id="PPE72135.1"/>
    </source>
</evidence>
<dbReference type="HAMAP" id="MF_01401">
    <property type="entry name" value="MsrA"/>
    <property type="match status" value="1"/>
</dbReference>
<accession>A0A2S5TAZ4</accession>
<organism evidence="6 7">
    <name type="scientific">Solimonas fluminis</name>
    <dbReference type="NCBI Taxonomy" id="2086571"/>
    <lineage>
        <taxon>Bacteria</taxon>
        <taxon>Pseudomonadati</taxon>
        <taxon>Pseudomonadota</taxon>
        <taxon>Gammaproteobacteria</taxon>
        <taxon>Nevskiales</taxon>
        <taxon>Nevskiaceae</taxon>
        <taxon>Solimonas</taxon>
    </lineage>
</organism>
<evidence type="ECO:0000256" key="3">
    <source>
        <dbReference type="ARBA" id="ARBA00048782"/>
    </source>
</evidence>
<keyword evidence="7" id="KW-1185">Reference proteome</keyword>
<dbReference type="Pfam" id="PF01625">
    <property type="entry name" value="PMSR"/>
    <property type="match status" value="1"/>
</dbReference>
<dbReference type="GO" id="GO:0008113">
    <property type="term" value="F:peptide-methionine (S)-S-oxide reductase activity"/>
    <property type="evidence" value="ECO:0007669"/>
    <property type="project" value="UniProtKB-UniRule"/>
</dbReference>
<dbReference type="PANTHER" id="PTHR43774">
    <property type="entry name" value="PEPTIDE METHIONINE SULFOXIDE REDUCTASE"/>
    <property type="match status" value="1"/>
</dbReference>
<dbReference type="RefSeq" id="WP_104232095.1">
    <property type="nucleotide sequence ID" value="NZ_PSNW01000015.1"/>
</dbReference>
<feature type="active site" evidence="4">
    <location>
        <position position="42"/>
    </location>
</feature>
<proteinExistence type="inferred from homology"/>
<evidence type="ECO:0000256" key="2">
    <source>
        <dbReference type="ARBA" id="ARBA00047806"/>
    </source>
</evidence>
<reference evidence="6 7" key="1">
    <citation type="submission" date="2018-02" db="EMBL/GenBank/DDBJ databases">
        <title>Genome sequencing of Solimonas sp. HR-BB.</title>
        <authorList>
            <person name="Lee Y."/>
            <person name="Jeon C.O."/>
        </authorList>
    </citation>
    <scope>NUCLEOTIDE SEQUENCE [LARGE SCALE GENOMIC DNA]</scope>
    <source>
        <strain evidence="6 7">HR-BB</strain>
    </source>
</reference>
<dbReference type="Gene3D" id="3.30.1060.10">
    <property type="entry name" value="Peptide methionine sulphoxide reductase MsrA"/>
    <property type="match status" value="1"/>
</dbReference>
<dbReference type="EMBL" id="PSNW01000015">
    <property type="protein sequence ID" value="PPE72135.1"/>
    <property type="molecule type" value="Genomic_DNA"/>
</dbReference>
<sequence>MISSLFGGSSLRISPKDFPAPAEDAPLAARPGRALAVLAGGCFWCTEAVYLELDGVLSVVSGYSGGTAETADYKSVCTGRTEHAEVIQIEYDPSRLSFGALLKIFFAVAHDPTQLDRQGNDVGTQYRSAIFYADAEQKRIAEAYIRQLDAAQVFSSKIVTRLEPLEEFFEAEAYHQNYAALNPGQGYIQAVAMPKVEKLRKYFGDQLKG</sequence>
<evidence type="ECO:0000313" key="7">
    <source>
        <dbReference type="Proteomes" id="UP000238220"/>
    </source>
</evidence>
<dbReference type="GO" id="GO:0033744">
    <property type="term" value="F:L-methionine:thioredoxin-disulfide S-oxidoreductase activity"/>
    <property type="evidence" value="ECO:0007669"/>
    <property type="project" value="RHEA"/>
</dbReference>
<comment type="catalytic activity">
    <reaction evidence="3 4">
        <text>[thioredoxin]-disulfide + L-methionine + H2O = L-methionine (S)-S-oxide + [thioredoxin]-dithiol</text>
        <dbReference type="Rhea" id="RHEA:19993"/>
        <dbReference type="Rhea" id="RHEA-COMP:10698"/>
        <dbReference type="Rhea" id="RHEA-COMP:10700"/>
        <dbReference type="ChEBI" id="CHEBI:15377"/>
        <dbReference type="ChEBI" id="CHEBI:29950"/>
        <dbReference type="ChEBI" id="CHEBI:50058"/>
        <dbReference type="ChEBI" id="CHEBI:57844"/>
        <dbReference type="ChEBI" id="CHEBI:58772"/>
        <dbReference type="EC" id="1.8.4.11"/>
    </reaction>
</comment>
<dbReference type="PANTHER" id="PTHR43774:SF1">
    <property type="entry name" value="PEPTIDE METHIONINE SULFOXIDE REDUCTASE MSRA 2"/>
    <property type="match status" value="1"/>
</dbReference>
<dbReference type="InterPro" id="IPR002569">
    <property type="entry name" value="Met_Sox_Rdtase_MsrA_dom"/>
</dbReference>
<feature type="domain" description="Peptide methionine sulphoxide reductase MsrA" evidence="5">
    <location>
        <begin position="36"/>
        <end position="188"/>
    </location>
</feature>
<dbReference type="InterPro" id="IPR036509">
    <property type="entry name" value="Met_Sox_Rdtase_MsrA_sf"/>
</dbReference>
<dbReference type="NCBIfam" id="TIGR00401">
    <property type="entry name" value="msrA"/>
    <property type="match status" value="1"/>
</dbReference>
<name>A0A2S5TAZ4_9GAMM</name>
<dbReference type="AlphaFoldDB" id="A0A2S5TAZ4"/>
<dbReference type="EC" id="1.8.4.11" evidence="4"/>
<comment type="caution">
    <text evidence="6">The sequence shown here is derived from an EMBL/GenBank/DDBJ whole genome shotgun (WGS) entry which is preliminary data.</text>
</comment>
<evidence type="ECO:0000256" key="1">
    <source>
        <dbReference type="ARBA" id="ARBA00023002"/>
    </source>
</evidence>
<dbReference type="Proteomes" id="UP000238220">
    <property type="component" value="Unassembled WGS sequence"/>
</dbReference>